<dbReference type="PROSITE" id="PS00323">
    <property type="entry name" value="RIBOSOMAL_S19"/>
    <property type="match status" value="1"/>
</dbReference>
<evidence type="ECO:0000313" key="5">
    <source>
        <dbReference type="EMBL" id="ABX45216.1"/>
    </source>
</evidence>
<comment type="similarity">
    <text evidence="1 4">Belongs to the universal ribosomal protein uS19 family.</text>
</comment>
<evidence type="ECO:0000256" key="2">
    <source>
        <dbReference type="ARBA" id="ARBA00022980"/>
    </source>
</evidence>
<keyword evidence="5" id="KW-0496">Mitochondrion</keyword>
<protein>
    <submittedName>
        <fullName evidence="5">Ribosomal protein S19</fullName>
    </submittedName>
</protein>
<dbReference type="KEGG" id="dfa:Difao_mp32"/>
<reference evidence="5" key="1">
    <citation type="journal article" date="2008" name="Mol. Biol. Evol.">
        <title>Mitochondrial genome evolution in the social amoebae.</title>
        <authorList>
            <person name="Heidel A.J."/>
            <person name="Gloeckner G."/>
        </authorList>
    </citation>
    <scope>NUCLEOTIDE SEQUENCE</scope>
    <source>
        <strain evidence="5">SH3</strain>
    </source>
</reference>
<dbReference type="SUPFAM" id="SSF54570">
    <property type="entry name" value="Ribosomal protein S19"/>
    <property type="match status" value="1"/>
</dbReference>
<dbReference type="PIRSF" id="PIRSF002144">
    <property type="entry name" value="Ribosomal_S19"/>
    <property type="match status" value="1"/>
</dbReference>
<dbReference type="GeneID" id="6276314"/>
<proteinExistence type="inferred from homology"/>
<dbReference type="InterPro" id="IPR002222">
    <property type="entry name" value="Ribosomal_uS19"/>
</dbReference>
<dbReference type="AlphaFoldDB" id="B2XX94"/>
<evidence type="ECO:0000256" key="1">
    <source>
        <dbReference type="ARBA" id="ARBA00007345"/>
    </source>
</evidence>
<geneLocation type="mitochondrion" evidence="5"/>
<dbReference type="GO" id="GO:0003735">
    <property type="term" value="F:structural constituent of ribosome"/>
    <property type="evidence" value="ECO:0007669"/>
    <property type="project" value="InterPro"/>
</dbReference>
<dbReference type="InterPro" id="IPR023575">
    <property type="entry name" value="Ribosomal_uS19_SF"/>
</dbReference>
<accession>B2XX94</accession>
<dbReference type="Pfam" id="PF00203">
    <property type="entry name" value="Ribosomal_S19"/>
    <property type="match status" value="1"/>
</dbReference>
<gene>
    <name evidence="5" type="primary">rps19</name>
</gene>
<dbReference type="GO" id="GO:0003723">
    <property type="term" value="F:RNA binding"/>
    <property type="evidence" value="ECO:0007669"/>
    <property type="project" value="InterPro"/>
</dbReference>
<evidence type="ECO:0000256" key="4">
    <source>
        <dbReference type="RuleBase" id="RU003485"/>
    </source>
</evidence>
<name>B2XX94_CACFS</name>
<keyword evidence="3 4" id="KW-0687">Ribonucleoprotein</keyword>
<dbReference type="GO" id="GO:1990904">
    <property type="term" value="C:ribonucleoprotein complex"/>
    <property type="evidence" value="ECO:0007669"/>
    <property type="project" value="UniProtKB-KW"/>
</dbReference>
<dbReference type="GO" id="GO:0006412">
    <property type="term" value="P:translation"/>
    <property type="evidence" value="ECO:0007669"/>
    <property type="project" value="InterPro"/>
</dbReference>
<dbReference type="InterPro" id="IPR020934">
    <property type="entry name" value="Ribosomal_uS19_CS"/>
</dbReference>
<sequence length="84" mass="9997">MVRSLWKGVWIDEELKNYNKISNMKIVTKARSCTIIPYFLKKRIYIYNGKKYIGLSIGKQAMGRKLGEYSMTKRIAKYKKKKKK</sequence>
<dbReference type="PRINTS" id="PR00975">
    <property type="entry name" value="RIBOSOMALS19"/>
</dbReference>
<dbReference type="Gene3D" id="3.30.860.10">
    <property type="entry name" value="30s Ribosomal Protein S19, Chain A"/>
    <property type="match status" value="1"/>
</dbReference>
<dbReference type="EMBL" id="EU275727">
    <property type="protein sequence ID" value="ABX45216.1"/>
    <property type="molecule type" value="Genomic_DNA"/>
</dbReference>
<dbReference type="HAMAP" id="MF_00531">
    <property type="entry name" value="Ribosomal_uS19"/>
    <property type="match status" value="1"/>
</dbReference>
<dbReference type="RefSeq" id="YP_001876542.1">
    <property type="nucleotide sequence ID" value="NC_010653.1"/>
</dbReference>
<organism evidence="5">
    <name type="scientific">Cavenderia fasciculata</name>
    <name type="common">Slime mold</name>
    <name type="synonym">Dictyostelium fasciculatum</name>
    <dbReference type="NCBI Taxonomy" id="261658"/>
    <lineage>
        <taxon>Eukaryota</taxon>
        <taxon>Amoebozoa</taxon>
        <taxon>Evosea</taxon>
        <taxon>Eumycetozoa</taxon>
        <taxon>Dictyostelia</taxon>
        <taxon>Acytosteliales</taxon>
        <taxon>Cavenderiaceae</taxon>
        <taxon>Cavenderia</taxon>
    </lineage>
</organism>
<dbReference type="GO" id="GO:0005840">
    <property type="term" value="C:ribosome"/>
    <property type="evidence" value="ECO:0007669"/>
    <property type="project" value="UniProtKB-KW"/>
</dbReference>
<keyword evidence="2 4" id="KW-0689">Ribosomal protein</keyword>
<evidence type="ECO:0000256" key="3">
    <source>
        <dbReference type="ARBA" id="ARBA00023274"/>
    </source>
</evidence>